<protein>
    <submittedName>
        <fullName evidence="2">Uncharacterized protein</fullName>
    </submittedName>
</protein>
<dbReference type="RefSeq" id="WP_135599810.1">
    <property type="nucleotide sequence ID" value="NZ_RQFK01000007.1"/>
</dbReference>
<dbReference type="EMBL" id="RQFK01000007">
    <property type="protein sequence ID" value="TGK87780.1"/>
    <property type="molecule type" value="Genomic_DNA"/>
</dbReference>
<keyword evidence="1" id="KW-0472">Membrane</keyword>
<dbReference type="Proteomes" id="UP000298009">
    <property type="component" value="Unassembled WGS sequence"/>
</dbReference>
<feature type="transmembrane region" description="Helical" evidence="1">
    <location>
        <begin position="51"/>
        <end position="73"/>
    </location>
</feature>
<comment type="caution">
    <text evidence="2">The sequence shown here is derived from an EMBL/GenBank/DDBJ whole genome shotgun (WGS) entry which is preliminary data.</text>
</comment>
<sequence length="96" mass="11000">MLARIFFILLLSVLFIGKSQTLVSVFESTESGEIFSCEKNLEEPSGEEKNFLFISSTPVYISLTLSPFLLVSVHRNFHFFPFKFPDRRGPPHLTKT</sequence>
<reference evidence="2" key="1">
    <citation type="journal article" date="2019" name="PLoS Negl. Trop. Dis.">
        <title>Revisiting the worldwide diversity of Leptospira species in the environment.</title>
        <authorList>
            <person name="Vincent A.T."/>
            <person name="Schiettekatte O."/>
            <person name="Bourhy P."/>
            <person name="Veyrier F.J."/>
            <person name="Picardeau M."/>
        </authorList>
    </citation>
    <scope>NUCLEOTIDE SEQUENCE [LARGE SCALE GENOMIC DNA]</scope>
    <source>
        <strain evidence="2">201800287</strain>
    </source>
</reference>
<evidence type="ECO:0000313" key="3">
    <source>
        <dbReference type="Proteomes" id="UP000298009"/>
    </source>
</evidence>
<proteinExistence type="predicted"/>
<keyword evidence="1" id="KW-0812">Transmembrane</keyword>
<evidence type="ECO:0000256" key="1">
    <source>
        <dbReference type="SAM" id="Phobius"/>
    </source>
</evidence>
<gene>
    <name evidence="2" type="ORF">EHQ24_00755</name>
</gene>
<keyword evidence="1" id="KW-1133">Transmembrane helix</keyword>
<keyword evidence="3" id="KW-1185">Reference proteome</keyword>
<dbReference type="OrthoDB" id="345901at2"/>
<dbReference type="AlphaFoldDB" id="A0A4R9IH93"/>
<accession>A0A4R9IH93</accession>
<organism evidence="2 3">
    <name type="scientific">Leptospira noumeaensis</name>
    <dbReference type="NCBI Taxonomy" id="2484964"/>
    <lineage>
        <taxon>Bacteria</taxon>
        <taxon>Pseudomonadati</taxon>
        <taxon>Spirochaetota</taxon>
        <taxon>Spirochaetia</taxon>
        <taxon>Leptospirales</taxon>
        <taxon>Leptospiraceae</taxon>
        <taxon>Leptospira</taxon>
    </lineage>
</organism>
<evidence type="ECO:0000313" key="2">
    <source>
        <dbReference type="EMBL" id="TGK87780.1"/>
    </source>
</evidence>
<name>A0A4R9IH93_9LEPT</name>